<accession>A0A367UH76</accession>
<dbReference type="RefSeq" id="WP_147250008.1">
    <property type="nucleotide sequence ID" value="NZ_JPWA01000001.1"/>
</dbReference>
<feature type="transmembrane region" description="Helical" evidence="1">
    <location>
        <begin position="12"/>
        <end position="38"/>
    </location>
</feature>
<keyword evidence="1" id="KW-1133">Transmembrane helix</keyword>
<evidence type="ECO:0000313" key="3">
    <source>
        <dbReference type="Proteomes" id="UP000252419"/>
    </source>
</evidence>
<organism evidence="2 3">
    <name type="scientific">Thalassospira xianhensis MCCC 1A02616</name>
    <dbReference type="NCBI Taxonomy" id="1177929"/>
    <lineage>
        <taxon>Bacteria</taxon>
        <taxon>Pseudomonadati</taxon>
        <taxon>Pseudomonadota</taxon>
        <taxon>Alphaproteobacteria</taxon>
        <taxon>Rhodospirillales</taxon>
        <taxon>Thalassospiraceae</taxon>
        <taxon>Thalassospira</taxon>
    </lineage>
</organism>
<keyword evidence="1" id="KW-0472">Membrane</keyword>
<comment type="caution">
    <text evidence="2">The sequence shown here is derived from an EMBL/GenBank/DDBJ whole genome shotgun (WGS) entry which is preliminary data.</text>
</comment>
<reference evidence="2 3" key="1">
    <citation type="submission" date="2014-07" db="EMBL/GenBank/DDBJ databases">
        <title>Draft genome sequence of Thalassospira xianhensis P-4 (MCCC 1A02616).</title>
        <authorList>
            <person name="Lai Q."/>
            <person name="Shao Z."/>
        </authorList>
    </citation>
    <scope>NUCLEOTIDE SEQUENCE [LARGE SCALE GENOMIC DNA]</scope>
    <source>
        <strain evidence="2 3">MCCC 1A02616</strain>
    </source>
</reference>
<evidence type="ECO:0000313" key="2">
    <source>
        <dbReference type="EMBL" id="RCK07656.1"/>
    </source>
</evidence>
<keyword evidence="1" id="KW-0812">Transmembrane</keyword>
<protein>
    <submittedName>
        <fullName evidence="2">Uncharacterized protein</fullName>
    </submittedName>
</protein>
<gene>
    <name evidence="2" type="ORF">TH5_00850</name>
</gene>
<keyword evidence="3" id="KW-1185">Reference proteome</keyword>
<dbReference type="Proteomes" id="UP000252419">
    <property type="component" value="Unassembled WGS sequence"/>
</dbReference>
<dbReference type="EMBL" id="JPWA01000001">
    <property type="protein sequence ID" value="RCK07656.1"/>
    <property type="molecule type" value="Genomic_DNA"/>
</dbReference>
<feature type="transmembrane region" description="Helical" evidence="1">
    <location>
        <begin position="50"/>
        <end position="72"/>
    </location>
</feature>
<evidence type="ECO:0000256" key="1">
    <source>
        <dbReference type="SAM" id="Phobius"/>
    </source>
</evidence>
<dbReference type="AlphaFoldDB" id="A0A367UH76"/>
<sequence length="88" mass="9691">MQSPSNSETLMYSVFAIVLAVVTAVLAVFEVAEILAILLNSETKRGGMVFAYQAFLMVMVGYAGVFFTVRAANCWHDRSKYRKTNASS</sequence>
<name>A0A367UH76_9PROT</name>
<proteinExistence type="predicted"/>